<feature type="region of interest" description="Disordered" evidence="1">
    <location>
        <begin position="1190"/>
        <end position="1218"/>
    </location>
</feature>
<dbReference type="Pfam" id="PF00612">
    <property type="entry name" value="IQ"/>
    <property type="match status" value="1"/>
</dbReference>
<feature type="region of interest" description="Disordered" evidence="1">
    <location>
        <begin position="1"/>
        <end position="106"/>
    </location>
</feature>
<reference evidence="2" key="1">
    <citation type="submission" date="2021-02" db="EMBL/GenBank/DDBJ databases">
        <authorList>
            <person name="Palmer J.M."/>
        </authorList>
    </citation>
    <scope>NUCLEOTIDE SEQUENCE</scope>
    <source>
        <strain evidence="2">SCRP734</strain>
    </source>
</reference>
<name>A0A8T1V9F7_9STRA</name>
<feature type="region of interest" description="Disordered" evidence="1">
    <location>
        <begin position="501"/>
        <end position="520"/>
    </location>
</feature>
<dbReference type="PROSITE" id="PS51450">
    <property type="entry name" value="LRR"/>
    <property type="match status" value="1"/>
</dbReference>
<dbReference type="InterPro" id="IPR001611">
    <property type="entry name" value="Leu-rich_rpt"/>
</dbReference>
<evidence type="ECO:0000313" key="2">
    <source>
        <dbReference type="EMBL" id="KAG7377681.1"/>
    </source>
</evidence>
<feature type="compositionally biased region" description="Polar residues" evidence="1">
    <location>
        <begin position="501"/>
        <end position="516"/>
    </location>
</feature>
<dbReference type="PANTHER" id="PTHR46723:SF1">
    <property type="entry name" value="LEUCINE-RICH REPEAT AND IQ DOMAIN-CONTAINING PROTEIN 3"/>
    <property type="match status" value="1"/>
</dbReference>
<proteinExistence type="predicted"/>
<organism evidence="2 3">
    <name type="scientific">Phytophthora pseudosyringae</name>
    <dbReference type="NCBI Taxonomy" id="221518"/>
    <lineage>
        <taxon>Eukaryota</taxon>
        <taxon>Sar</taxon>
        <taxon>Stramenopiles</taxon>
        <taxon>Oomycota</taxon>
        <taxon>Peronosporomycetes</taxon>
        <taxon>Peronosporales</taxon>
        <taxon>Peronosporaceae</taxon>
        <taxon>Phytophthora</taxon>
    </lineage>
</organism>
<feature type="compositionally biased region" description="Acidic residues" evidence="1">
    <location>
        <begin position="1"/>
        <end position="13"/>
    </location>
</feature>
<dbReference type="OrthoDB" id="676979at2759"/>
<feature type="region of interest" description="Disordered" evidence="1">
    <location>
        <begin position="1402"/>
        <end position="1422"/>
    </location>
</feature>
<dbReference type="InterPro" id="IPR000048">
    <property type="entry name" value="IQ_motif_EF-hand-BS"/>
</dbReference>
<feature type="compositionally biased region" description="Polar residues" evidence="1">
    <location>
        <begin position="591"/>
        <end position="609"/>
    </location>
</feature>
<dbReference type="PANTHER" id="PTHR46723">
    <property type="entry name" value="LEUCINE-RICH REPEAT AND IQ DOMAIN-CONTAINING PROTEIN 3"/>
    <property type="match status" value="1"/>
</dbReference>
<evidence type="ECO:0000256" key="1">
    <source>
        <dbReference type="SAM" id="MobiDB-lite"/>
    </source>
</evidence>
<accession>A0A8T1V9F7</accession>
<keyword evidence="3" id="KW-1185">Reference proteome</keyword>
<dbReference type="Proteomes" id="UP000694044">
    <property type="component" value="Unassembled WGS sequence"/>
</dbReference>
<dbReference type="EMBL" id="JAGDFM010000493">
    <property type="protein sequence ID" value="KAG7377681.1"/>
    <property type="molecule type" value="Genomic_DNA"/>
</dbReference>
<dbReference type="PROSITE" id="PS50096">
    <property type="entry name" value="IQ"/>
    <property type="match status" value="2"/>
</dbReference>
<feature type="compositionally biased region" description="Low complexity" evidence="1">
    <location>
        <begin position="1191"/>
        <end position="1215"/>
    </location>
</feature>
<feature type="region of interest" description="Disordered" evidence="1">
    <location>
        <begin position="1109"/>
        <end position="1172"/>
    </location>
</feature>
<sequence>MSSEPEEPSDEAADSDRQQLDDIDEAALAHEYKNDQVEAVGESEVLIGEEGEASSEKNEEGATENDGHVCSGEVAVGENGEIAPWGDNETNQEADTAAEDDAGEDEGDAWEWQLRVVQRVSEDMLNLSLFTSGGFDFVMVLNVQQNALRNLDPIVGMARTLRVLNASQNNIAALPSIDFWTQFRCLSLCFLSQNALKTWADVQGLEGCSGSLLWLTLANNPLMALKNARSFVVNKLPSLKALDNFVTTDQEVVQHARPSARFNALAPRLSIAHLHMPLEFQTDDAALLYVGQTEAAVASIYADNSPSVRAQKLARGYLSRRVNFPRFRNVRELIIHVQKHIRGFLLRQLIKRHICELVAANGESKLLMASVAAGHGNLSPLARRSFEKMLPLIRRWRTQFQARKRAVAIKKIRFWSQMVYQRHARRSRQLLRDQQEIWIYYTPEFEQELLTLAARVARRDPYLMTLSREDRLELLRERCAPSGISVLRGPNPNSNVVRLASTPNKRTATPEQSQQVQREEDEGYRLLRMGRDAQSTQDGSSSQHPVRRQTTPGWPALVRAFPSDNALENQLLVSEKRFLQHDLERIVAIQSQHRQASETTGGNSPSRQQMMRKLQSRAVLLHLNQVTRELRQRLVICNRKILNACVKQQQQRRRQQQHNNKPYFSLTSAKLRARGHAPTRWERKRLVTSSPQCSHGYRKMKVFIPWTIDMYLHIVASIDRAVSMCSVGPAKAFALSYEDAKRADGALLIQSVWRASMCHSRRNALEVTIARALICIQRWWRFRIGLRRRFDVLRACLLVGASINSRTLFMEASVYQALVETWPAVQAVVARHRCHEHRIHCRMSGTRVELTLTPGQLLLHSASREERSILLPQPQYHQVSSVPSAHVSSSRIELWSSQRCSAYLPVWMPGVPDPEQESMSSRFEDAAALLLVDGVQVEPTLMERELMLGVTQPPVAEMFTQMNPFRGFPMCQHVVDSATRVMDLARRLSVHKSTKNWQLEPSQLGIGSTSFVRLTFESIDEARKRALLLVCKTFDPITRTYARMFSLEALFGAAFRHHQWALSHAATREECDAILDESRVWLQDEFPSRWWVSTQRKLEAHGTAIEAHGASQPILKTVKPPPDFHVQQIPPREPQTLEPVRPADLEPRGPPRVFPRPRSLDTSSASPAPLHVVESTLPADAERHRSDRIKAQVPTLPTQPTQPQAPPRSASPSTALGSSRHQILVNRLGKPCYTCVDDKQYQEQQDREYHVLDLREEGERAMEALIVDRRMLQREKATEVASIKLDVDVKLQRMRFERGLDQIHTQDVLEQQRHAIRRRKLTRKFETSFVAQSGALMRRAARAAVASSLRTEEQEQQRLAAAVKVREAEALERRRDAKSFWFVRNRLENREMDAERQLRSAEVDKAERSRKAGRRQRMSEDKDIKKMLRLL</sequence>
<gene>
    <name evidence="2" type="ORF">PHYPSEUDO_011153</name>
</gene>
<dbReference type="InterPro" id="IPR052859">
    <property type="entry name" value="LRR-IQ_domain_protein"/>
</dbReference>
<protein>
    <submittedName>
        <fullName evidence="2">Uncharacterized protein</fullName>
    </submittedName>
</protein>
<feature type="compositionally biased region" description="Acidic residues" evidence="1">
    <location>
        <begin position="90"/>
        <end position="106"/>
    </location>
</feature>
<comment type="caution">
    <text evidence="2">The sequence shown here is derived from an EMBL/GenBank/DDBJ whole genome shotgun (WGS) entry which is preliminary data.</text>
</comment>
<feature type="compositionally biased region" description="Basic and acidic residues" evidence="1">
    <location>
        <begin position="27"/>
        <end position="36"/>
    </location>
</feature>
<feature type="region of interest" description="Disordered" evidence="1">
    <location>
        <begin position="591"/>
        <end position="610"/>
    </location>
</feature>
<evidence type="ECO:0000313" key="3">
    <source>
        <dbReference type="Proteomes" id="UP000694044"/>
    </source>
</evidence>